<dbReference type="PANTHER" id="PTHR43308">
    <property type="entry name" value="OUTER MEMBRANE PROTEIN ALPHA-RELATED"/>
    <property type="match status" value="1"/>
</dbReference>
<keyword evidence="2" id="KW-0732">Signal</keyword>
<dbReference type="Proteomes" id="UP000189464">
    <property type="component" value="Chromosome"/>
</dbReference>
<dbReference type="RefSeq" id="WP_077713058.1">
    <property type="nucleotide sequence ID" value="NZ_CP019698.1"/>
</dbReference>
<dbReference type="KEGG" id="dfg:B0537_02700"/>
<dbReference type="STRING" id="1833852.B0537_02700"/>
<evidence type="ECO:0000259" key="3">
    <source>
        <dbReference type="PROSITE" id="PS51272"/>
    </source>
</evidence>
<feature type="signal peptide" evidence="2">
    <location>
        <begin position="1"/>
        <end position="22"/>
    </location>
</feature>
<feature type="chain" id="PRO_5010521361" description="SLH domain-containing protein" evidence="2">
    <location>
        <begin position="23"/>
        <end position="301"/>
    </location>
</feature>
<sequence length="301" mass="33370">MKKKLFPLVLSALLLLPNTVFAQTPFTDISGHWAAQEIEAVYQKGYLKGTGNNQFSPEKTVTRAELAAVLDRVFDFNQDGPRDLYDDLEADQWYSEAALKCGVNGIFAIADRKFSPHQPVTRLEIAKAINNSLNAKKLGIITTLMWPVFEDTVNLPQEDQSVISFIFNAGIMKGDAAQHFRPQDQVTRAELAAILQRTLNSLEHAFPINETQQRVDLRGEIKEIATEKGVTRMLIEGVAEKDTMYDKALVKLTEDTLVTKGDSQISPADLTTGLTVEVEFTGPVAESYPVQATAQSVRVLE</sequence>
<evidence type="ECO:0000313" key="5">
    <source>
        <dbReference type="Proteomes" id="UP000189464"/>
    </source>
</evidence>
<dbReference type="Pfam" id="PF00395">
    <property type="entry name" value="SLH"/>
    <property type="match status" value="2"/>
</dbReference>
<dbReference type="OrthoDB" id="467434at2"/>
<keyword evidence="1" id="KW-0677">Repeat</keyword>
<protein>
    <recommendedName>
        <fullName evidence="3">SLH domain-containing protein</fullName>
    </recommendedName>
</protein>
<evidence type="ECO:0000313" key="4">
    <source>
        <dbReference type="EMBL" id="AQS58096.1"/>
    </source>
</evidence>
<organism evidence="4 5">
    <name type="scientific">Desulforamulus ferrireducens</name>
    <dbReference type="NCBI Taxonomy" id="1833852"/>
    <lineage>
        <taxon>Bacteria</taxon>
        <taxon>Bacillati</taxon>
        <taxon>Bacillota</taxon>
        <taxon>Clostridia</taxon>
        <taxon>Eubacteriales</taxon>
        <taxon>Peptococcaceae</taxon>
        <taxon>Desulforamulus</taxon>
    </lineage>
</organism>
<accession>A0A1S6ITJ6</accession>
<feature type="domain" description="SLH" evidence="3">
    <location>
        <begin position="146"/>
        <end position="209"/>
    </location>
</feature>
<proteinExistence type="predicted"/>
<dbReference type="AlphaFoldDB" id="A0A1S6ITJ6"/>
<evidence type="ECO:0000256" key="1">
    <source>
        <dbReference type="ARBA" id="ARBA00022737"/>
    </source>
</evidence>
<keyword evidence="5" id="KW-1185">Reference proteome</keyword>
<feature type="domain" description="SLH" evidence="3">
    <location>
        <begin position="21"/>
        <end position="84"/>
    </location>
</feature>
<name>A0A1S6ITJ6_9FIRM</name>
<dbReference type="PROSITE" id="PS51272">
    <property type="entry name" value="SLH"/>
    <property type="match status" value="2"/>
</dbReference>
<evidence type="ECO:0000256" key="2">
    <source>
        <dbReference type="SAM" id="SignalP"/>
    </source>
</evidence>
<dbReference type="EMBL" id="CP019698">
    <property type="protein sequence ID" value="AQS58096.1"/>
    <property type="molecule type" value="Genomic_DNA"/>
</dbReference>
<dbReference type="InterPro" id="IPR001119">
    <property type="entry name" value="SLH_dom"/>
</dbReference>
<reference evidence="4 5" key="1">
    <citation type="journal article" date="2016" name="Int. J. Syst. Evol. Microbiol.">
        <title>Desulfotomaculum ferrireducens sp. nov., a moderately thermophilic sulfate-reducing and dissimilatory Fe(III)-reducing bacterium isolated from compost.</title>
        <authorList>
            <person name="Yang G."/>
            <person name="Guo J."/>
            <person name="Zhuang L."/>
            <person name="Yuan Y."/>
            <person name="Zhou S."/>
        </authorList>
    </citation>
    <scope>NUCLEOTIDE SEQUENCE [LARGE SCALE GENOMIC DNA]</scope>
    <source>
        <strain evidence="4 5">GSS09</strain>
    </source>
</reference>
<gene>
    <name evidence="4" type="ORF">B0537_02700</name>
</gene>
<dbReference type="InterPro" id="IPR051465">
    <property type="entry name" value="Cell_Envelope_Struct_Comp"/>
</dbReference>
<dbReference type="PANTHER" id="PTHR43308:SF5">
    <property type="entry name" value="S-LAYER PROTEIN _ PEPTIDOGLYCAN ENDO-BETA-N-ACETYLGLUCOSAMINIDASE"/>
    <property type="match status" value="1"/>
</dbReference>